<reference evidence="1 2" key="1">
    <citation type="submission" date="2016-10" db="EMBL/GenBank/DDBJ databases">
        <authorList>
            <person name="de Groot N.N."/>
        </authorList>
    </citation>
    <scope>NUCLEOTIDE SEQUENCE [LARGE SCALE GENOMIC DNA]</scope>
    <source>
        <strain evidence="1 2">DSM 9179</strain>
    </source>
</reference>
<dbReference type="Proteomes" id="UP000199701">
    <property type="component" value="Unassembled WGS sequence"/>
</dbReference>
<dbReference type="AlphaFoldDB" id="A0A1I0QYN4"/>
<protein>
    <submittedName>
        <fullName evidence="1">Uncharacterized protein</fullName>
    </submittedName>
</protein>
<dbReference type="STRING" id="99656.SAMN05421659_11020"/>
<keyword evidence="2" id="KW-1185">Reference proteome</keyword>
<dbReference type="EMBL" id="FOJI01000010">
    <property type="protein sequence ID" value="SEW32768.1"/>
    <property type="molecule type" value="Genomic_DNA"/>
</dbReference>
<evidence type="ECO:0000313" key="1">
    <source>
        <dbReference type="EMBL" id="SEW32768.1"/>
    </source>
</evidence>
<sequence>MLRTHLVDIGGTLKAFKNGDLTSVLMAMVRHHMIICYVMEVIHLKKLRKFCFVVIVCLILTSCASNNESVDKNILPKMQDGLENSDILIYYKQDIDDVNNVTNSKSIKIWYYDIDLNDDGLVDKIVIIRSSLYSGSQGDTFDILIRKSNGTFMNASPFSVIPLYTQDNIPEKDTSVAILKARSNGFYDIEIRKPGDIKYFKLEFDGARYKIDKD</sequence>
<organism evidence="1 2">
    <name type="scientific">[Clostridium] fimetarium</name>
    <dbReference type="NCBI Taxonomy" id="99656"/>
    <lineage>
        <taxon>Bacteria</taxon>
        <taxon>Bacillati</taxon>
        <taxon>Bacillota</taxon>
        <taxon>Clostridia</taxon>
        <taxon>Lachnospirales</taxon>
        <taxon>Lachnospiraceae</taxon>
    </lineage>
</organism>
<proteinExistence type="predicted"/>
<gene>
    <name evidence="1" type="ORF">SAMN05421659_11020</name>
</gene>
<name>A0A1I0QYN4_9FIRM</name>
<evidence type="ECO:0000313" key="2">
    <source>
        <dbReference type="Proteomes" id="UP000199701"/>
    </source>
</evidence>
<accession>A0A1I0QYN4</accession>